<dbReference type="CDD" id="cd22933">
    <property type="entry name" value="HFD_HFI1"/>
    <property type="match status" value="1"/>
</dbReference>
<sequence length="426" mass="47198">MLPPKQHSRINLAELKSQIVLKLGLKGSKRYFYYLNRFLSLKLSKVEFNKACLRIVGRENIPLHNQFIRSILKNACSAKVPPLASQEEDVPKHGIQVGDKEISTHSYQLNGSHTSMIQASGSPGLSNGGGVLSVSPRKARTGFRDRRTGERRSVLGANGKTSFAYQQLTVPQSTDFNGISENGDSKAPDATRPVQYSQGLAQQAENESEFLVPRPAELLALKKSSDGAVPVHSKDETELLVRDEENEVSARFPLEPPLGVPLCPVSTGVAHRALLPSSSSRILGTFCNGALLDDLTLRERMEHIALAEGLERVTVDCANLLNHGLDSYMKGLIRSCIELVGARSGHELEKKNTGKHQAYMKRINGVRPGYQYQTQSGGRPLEADEHRIHCPISLQDFRFAMELNPRHLGEDWPLLLEKICIHTFER</sequence>
<protein>
    <recommendedName>
        <fullName evidence="8">Transcriptional coactivator Hfi1/Transcriptional adapter 1</fullName>
    </recommendedName>
</protein>
<evidence type="ECO:0000256" key="4">
    <source>
        <dbReference type="ARBA" id="ARBA00023242"/>
    </source>
</evidence>
<dbReference type="GO" id="GO:0005634">
    <property type="term" value="C:nucleus"/>
    <property type="evidence" value="ECO:0007669"/>
    <property type="project" value="UniProtKB-SubCell"/>
</dbReference>
<evidence type="ECO:0000313" key="7">
    <source>
        <dbReference type="Proteomes" id="UP001604336"/>
    </source>
</evidence>
<dbReference type="Proteomes" id="UP001604336">
    <property type="component" value="Unassembled WGS sequence"/>
</dbReference>
<dbReference type="EMBL" id="JBFOLK010000008">
    <property type="protein sequence ID" value="KAL2492218.1"/>
    <property type="molecule type" value="Genomic_DNA"/>
</dbReference>
<dbReference type="InterPro" id="IPR024738">
    <property type="entry name" value="Hfi1/Tada1"/>
</dbReference>
<keyword evidence="3" id="KW-0804">Transcription</keyword>
<evidence type="ECO:0008006" key="8">
    <source>
        <dbReference type="Google" id="ProtNLM"/>
    </source>
</evidence>
<organism evidence="6 7">
    <name type="scientific">Abeliophyllum distichum</name>
    <dbReference type="NCBI Taxonomy" id="126358"/>
    <lineage>
        <taxon>Eukaryota</taxon>
        <taxon>Viridiplantae</taxon>
        <taxon>Streptophyta</taxon>
        <taxon>Embryophyta</taxon>
        <taxon>Tracheophyta</taxon>
        <taxon>Spermatophyta</taxon>
        <taxon>Magnoliopsida</taxon>
        <taxon>eudicotyledons</taxon>
        <taxon>Gunneridae</taxon>
        <taxon>Pentapetalae</taxon>
        <taxon>asterids</taxon>
        <taxon>lamiids</taxon>
        <taxon>Lamiales</taxon>
        <taxon>Oleaceae</taxon>
        <taxon>Forsythieae</taxon>
        <taxon>Abeliophyllum</taxon>
    </lineage>
</organism>
<name>A0ABD1RWX7_9LAMI</name>
<dbReference type="PANTHER" id="PTHR21277:SF5">
    <property type="entry name" value="TRANSCRIPTIONAL ADAPTER 1"/>
    <property type="match status" value="1"/>
</dbReference>
<dbReference type="PANTHER" id="PTHR21277">
    <property type="entry name" value="TRANSCRIPTIONAL ADAPTER 1"/>
    <property type="match status" value="1"/>
</dbReference>
<evidence type="ECO:0000256" key="2">
    <source>
        <dbReference type="ARBA" id="ARBA00023015"/>
    </source>
</evidence>
<proteinExistence type="predicted"/>
<keyword evidence="7" id="KW-1185">Reference proteome</keyword>
<gene>
    <name evidence="6" type="ORF">Adt_27846</name>
</gene>
<keyword evidence="2" id="KW-0805">Transcription regulation</keyword>
<dbReference type="GO" id="GO:0000124">
    <property type="term" value="C:SAGA complex"/>
    <property type="evidence" value="ECO:0007669"/>
    <property type="project" value="UniProtKB-ARBA"/>
</dbReference>
<reference evidence="7" key="1">
    <citation type="submission" date="2024-07" db="EMBL/GenBank/DDBJ databases">
        <title>Two chromosome-level genome assemblies of Korean endemic species Abeliophyllum distichum and Forsythia ovata (Oleaceae).</title>
        <authorList>
            <person name="Jang H."/>
        </authorList>
    </citation>
    <scope>NUCLEOTIDE SEQUENCE [LARGE SCALE GENOMIC DNA]</scope>
</reference>
<evidence type="ECO:0000313" key="6">
    <source>
        <dbReference type="EMBL" id="KAL2492218.1"/>
    </source>
</evidence>
<comment type="subcellular location">
    <subcellularLocation>
        <location evidence="1">Nucleus</location>
    </subcellularLocation>
</comment>
<comment type="caution">
    <text evidence="6">The sequence shown here is derived from an EMBL/GenBank/DDBJ whole genome shotgun (WGS) entry which is preliminary data.</text>
</comment>
<accession>A0ABD1RWX7</accession>
<evidence type="ECO:0000256" key="1">
    <source>
        <dbReference type="ARBA" id="ARBA00004123"/>
    </source>
</evidence>
<evidence type="ECO:0000256" key="5">
    <source>
        <dbReference type="SAM" id="MobiDB-lite"/>
    </source>
</evidence>
<keyword evidence="4" id="KW-0539">Nucleus</keyword>
<feature type="region of interest" description="Disordered" evidence="5">
    <location>
        <begin position="125"/>
        <end position="148"/>
    </location>
</feature>
<dbReference type="AlphaFoldDB" id="A0ABD1RWX7"/>
<dbReference type="Pfam" id="PF12767">
    <property type="entry name" value="SAGA-Tad1"/>
    <property type="match status" value="1"/>
</dbReference>
<evidence type="ECO:0000256" key="3">
    <source>
        <dbReference type="ARBA" id="ARBA00023163"/>
    </source>
</evidence>